<proteinExistence type="predicted"/>
<keyword evidence="5" id="KW-1185">Reference proteome</keyword>
<keyword evidence="3" id="KW-0812">Transmembrane</keyword>
<feature type="compositionally biased region" description="Polar residues" evidence="2">
    <location>
        <begin position="150"/>
        <end position="163"/>
    </location>
</feature>
<comment type="caution">
    <text evidence="4">The sequence shown here is derived from an EMBL/GenBank/DDBJ whole genome shotgun (WGS) entry which is preliminary data.</text>
</comment>
<dbReference type="SUPFAM" id="SSF82185">
    <property type="entry name" value="Histone H3 K4-specific methyltransferase SET7/9 N-terminal domain"/>
    <property type="match status" value="1"/>
</dbReference>
<feature type="region of interest" description="Disordered" evidence="2">
    <location>
        <begin position="86"/>
        <end position="163"/>
    </location>
</feature>
<protein>
    <recommendedName>
        <fullName evidence="6">MORN repeat protein</fullName>
    </recommendedName>
</protein>
<feature type="transmembrane region" description="Helical" evidence="3">
    <location>
        <begin position="65"/>
        <end position="86"/>
    </location>
</feature>
<organism evidence="4 5">
    <name type="scientific">Xylanibacter muris</name>
    <dbReference type="NCBI Taxonomy" id="2736290"/>
    <lineage>
        <taxon>Bacteria</taxon>
        <taxon>Pseudomonadati</taxon>
        <taxon>Bacteroidota</taxon>
        <taxon>Bacteroidia</taxon>
        <taxon>Bacteroidales</taxon>
        <taxon>Prevotellaceae</taxon>
        <taxon>Xylanibacter</taxon>
    </lineage>
</organism>
<gene>
    <name evidence="4" type="ORF">HPS56_05545</name>
</gene>
<keyword evidence="3" id="KW-1133">Transmembrane helix</keyword>
<feature type="compositionally biased region" description="Basic and acidic residues" evidence="2">
    <location>
        <begin position="129"/>
        <end position="139"/>
    </location>
</feature>
<evidence type="ECO:0000256" key="1">
    <source>
        <dbReference type="ARBA" id="ARBA00022737"/>
    </source>
</evidence>
<dbReference type="RefSeq" id="WP_172275171.1">
    <property type="nucleotide sequence ID" value="NZ_CASGMU010000003.1"/>
</dbReference>
<dbReference type="InterPro" id="IPR003409">
    <property type="entry name" value="MORN"/>
</dbReference>
<dbReference type="Proteomes" id="UP000714420">
    <property type="component" value="Unassembled WGS sequence"/>
</dbReference>
<evidence type="ECO:0000313" key="4">
    <source>
        <dbReference type="EMBL" id="NPD91819.1"/>
    </source>
</evidence>
<keyword evidence="3" id="KW-0472">Membrane</keyword>
<evidence type="ECO:0000313" key="5">
    <source>
        <dbReference type="Proteomes" id="UP000714420"/>
    </source>
</evidence>
<evidence type="ECO:0008006" key="6">
    <source>
        <dbReference type="Google" id="ProtNLM"/>
    </source>
</evidence>
<name>A0ABX2AKU1_9BACT</name>
<evidence type="ECO:0000256" key="3">
    <source>
        <dbReference type="SAM" id="Phobius"/>
    </source>
</evidence>
<evidence type="ECO:0000256" key="2">
    <source>
        <dbReference type="SAM" id="MobiDB-lite"/>
    </source>
</evidence>
<sequence length="237" mass="25332">MATKMNKGGIQFRYGICLNQNCSKGKTKEVQKVDALHEFICEECKKKLSDCPPPKSFMQKHGTKIYAGVGALLVAGAVAGFVLGGGDSEVKPPVQEPETVIKDNLDKDTVKPQDKDTVALKPVDNGKGLSKEDDKENPKDGVGTNGGNGQTKQPKTPGVQNGYGTVNLGYGKYTGDLKNGKPHGHGTITYTKSHRIVASKDFVASPGDKFEGDFRDGRVSGGMGYWYHDGDVTGVKP</sequence>
<dbReference type="EMBL" id="JABKKF010000004">
    <property type="protein sequence ID" value="NPD91819.1"/>
    <property type="molecule type" value="Genomic_DNA"/>
</dbReference>
<keyword evidence="1" id="KW-0677">Repeat</keyword>
<feature type="compositionally biased region" description="Basic and acidic residues" evidence="2">
    <location>
        <begin position="99"/>
        <end position="118"/>
    </location>
</feature>
<reference evidence="4 5" key="1">
    <citation type="submission" date="2020-05" db="EMBL/GenBank/DDBJ databases">
        <title>Distinct polysaccharide utilization as determinants for interspecies competition between intestinal Prevotella spp.</title>
        <authorList>
            <person name="Galvez E.J.C."/>
            <person name="Iljazovic A."/>
            <person name="Strowig T."/>
        </authorList>
    </citation>
    <scope>NUCLEOTIDE SEQUENCE [LARGE SCALE GENOMIC DNA]</scope>
    <source>
        <strain evidence="4 5">PMUR</strain>
    </source>
</reference>
<accession>A0ABX2AKU1</accession>
<dbReference type="Pfam" id="PF02493">
    <property type="entry name" value="MORN"/>
    <property type="match status" value="1"/>
</dbReference>